<keyword evidence="1" id="KW-1133">Transmembrane helix</keyword>
<protein>
    <submittedName>
        <fullName evidence="2">Uncharacterized protein</fullName>
    </submittedName>
</protein>
<feature type="transmembrane region" description="Helical" evidence="1">
    <location>
        <begin position="5"/>
        <end position="24"/>
    </location>
</feature>
<dbReference type="AlphaFoldDB" id="A0A1H8AII0"/>
<proteinExistence type="predicted"/>
<dbReference type="STRING" id="245187.SAMN04488003_103158"/>
<dbReference type="RefSeq" id="WP_089899104.1">
    <property type="nucleotide sequence ID" value="NZ_FOCI01000003.1"/>
</dbReference>
<evidence type="ECO:0000256" key="1">
    <source>
        <dbReference type="SAM" id="Phobius"/>
    </source>
</evidence>
<dbReference type="Proteomes" id="UP000199585">
    <property type="component" value="Unassembled WGS sequence"/>
</dbReference>
<keyword evidence="1" id="KW-0472">Membrane</keyword>
<dbReference type="EMBL" id="FOCI01000003">
    <property type="protein sequence ID" value="SEM69764.1"/>
    <property type="molecule type" value="Genomic_DNA"/>
</dbReference>
<dbReference type="PROSITE" id="PS51257">
    <property type="entry name" value="PROKAR_LIPOPROTEIN"/>
    <property type="match status" value="1"/>
</dbReference>
<evidence type="ECO:0000313" key="2">
    <source>
        <dbReference type="EMBL" id="SEM69764.1"/>
    </source>
</evidence>
<keyword evidence="3" id="KW-1185">Reference proteome</keyword>
<sequence length="65" mass="6843">MRWGIYGIGIASVTTMIGACVPGISLVECVAIYAIVGPFSALLGAVIYTDINTVLPPDTWTTGRR</sequence>
<feature type="transmembrane region" description="Helical" evidence="1">
    <location>
        <begin position="30"/>
        <end position="48"/>
    </location>
</feature>
<accession>A0A1H8AII0</accession>
<name>A0A1H8AII0_9RHOB</name>
<evidence type="ECO:0000313" key="3">
    <source>
        <dbReference type="Proteomes" id="UP000199585"/>
    </source>
</evidence>
<gene>
    <name evidence="2" type="ORF">SAMN04488003_103158</name>
</gene>
<reference evidence="2 3" key="1">
    <citation type="submission" date="2016-10" db="EMBL/GenBank/DDBJ databases">
        <authorList>
            <person name="de Groot N.N."/>
        </authorList>
    </citation>
    <scope>NUCLEOTIDE SEQUENCE [LARGE SCALE GENOMIC DNA]</scope>
    <source>
        <strain evidence="2 3">DSM 16213</strain>
    </source>
</reference>
<organism evidence="2 3">
    <name type="scientific">Loktanella fryxellensis</name>
    <dbReference type="NCBI Taxonomy" id="245187"/>
    <lineage>
        <taxon>Bacteria</taxon>
        <taxon>Pseudomonadati</taxon>
        <taxon>Pseudomonadota</taxon>
        <taxon>Alphaproteobacteria</taxon>
        <taxon>Rhodobacterales</taxon>
        <taxon>Roseobacteraceae</taxon>
        <taxon>Loktanella</taxon>
    </lineage>
</organism>
<keyword evidence="1" id="KW-0812">Transmembrane</keyword>